<dbReference type="CDD" id="cd12087">
    <property type="entry name" value="TM_EGFR-like"/>
    <property type="match status" value="1"/>
</dbReference>
<evidence type="ECO:0000256" key="1">
    <source>
        <dbReference type="ARBA" id="ARBA00004167"/>
    </source>
</evidence>
<proteinExistence type="predicted"/>
<dbReference type="PANTHER" id="PTHR15549:SF26">
    <property type="entry name" value="AXIAL BUDDING PATTERN PROTEIN 2-RELATED"/>
    <property type="match status" value="1"/>
</dbReference>
<accession>A0A4S9UDZ0</accession>
<dbReference type="InterPro" id="IPR051694">
    <property type="entry name" value="Immunoregulatory_rcpt-like"/>
</dbReference>
<name>A0A4S9UDZ0_AURPU</name>
<evidence type="ECO:0000313" key="8">
    <source>
        <dbReference type="Proteomes" id="UP000310121"/>
    </source>
</evidence>
<feature type="transmembrane region" description="Helical" evidence="6">
    <location>
        <begin position="246"/>
        <end position="267"/>
    </location>
</feature>
<evidence type="ECO:0008006" key="9">
    <source>
        <dbReference type="Google" id="ProtNLM"/>
    </source>
</evidence>
<dbReference type="NCBIfam" id="TIGR01167">
    <property type="entry name" value="LPXTG_anchor"/>
    <property type="match status" value="1"/>
</dbReference>
<keyword evidence="3 6" id="KW-1133">Transmembrane helix</keyword>
<evidence type="ECO:0000313" key="7">
    <source>
        <dbReference type="EMBL" id="THZ36600.1"/>
    </source>
</evidence>
<keyword evidence="2 6" id="KW-0812">Transmembrane</keyword>
<reference evidence="7 8" key="1">
    <citation type="submission" date="2018-10" db="EMBL/GenBank/DDBJ databases">
        <title>Fifty Aureobasidium pullulans genomes reveal a recombining polyextremotolerant generalist.</title>
        <authorList>
            <person name="Gostincar C."/>
            <person name="Turk M."/>
            <person name="Zajc J."/>
            <person name="Gunde-Cimerman N."/>
        </authorList>
    </citation>
    <scope>NUCLEOTIDE SEQUENCE [LARGE SCALE GENOMIC DNA]</scope>
    <source>
        <strain evidence="7 8">EXF-3844</strain>
    </source>
</reference>
<protein>
    <recommendedName>
        <fullName evidence="9">Mid2 domain-containing protein</fullName>
    </recommendedName>
</protein>
<dbReference type="GO" id="GO:0016020">
    <property type="term" value="C:membrane"/>
    <property type="evidence" value="ECO:0007669"/>
    <property type="project" value="UniProtKB-SubCell"/>
</dbReference>
<dbReference type="EMBL" id="QZBN01000782">
    <property type="protein sequence ID" value="THZ36600.1"/>
    <property type="molecule type" value="Genomic_DNA"/>
</dbReference>
<evidence type="ECO:0000256" key="3">
    <source>
        <dbReference type="ARBA" id="ARBA00022989"/>
    </source>
</evidence>
<evidence type="ECO:0000256" key="6">
    <source>
        <dbReference type="SAM" id="Phobius"/>
    </source>
</evidence>
<feature type="region of interest" description="Disordered" evidence="5">
    <location>
        <begin position="205"/>
        <end position="239"/>
    </location>
</feature>
<evidence type="ECO:0000256" key="5">
    <source>
        <dbReference type="SAM" id="MobiDB-lite"/>
    </source>
</evidence>
<dbReference type="AlphaFoldDB" id="A0A4S9UDZ0"/>
<dbReference type="PANTHER" id="PTHR15549">
    <property type="entry name" value="PAIRED IMMUNOGLOBULIN-LIKE TYPE 2 RECEPTOR"/>
    <property type="match status" value="1"/>
</dbReference>
<evidence type="ECO:0000256" key="4">
    <source>
        <dbReference type="ARBA" id="ARBA00023136"/>
    </source>
</evidence>
<dbReference type="GO" id="GO:0071944">
    <property type="term" value="C:cell periphery"/>
    <property type="evidence" value="ECO:0007669"/>
    <property type="project" value="UniProtKB-ARBA"/>
</dbReference>
<comment type="caution">
    <text evidence="7">The sequence shown here is derived from an EMBL/GenBank/DDBJ whole genome shotgun (WGS) entry which is preliminary data.</text>
</comment>
<keyword evidence="4 6" id="KW-0472">Membrane</keyword>
<organism evidence="7 8">
    <name type="scientific">Aureobasidium pullulans</name>
    <name type="common">Black yeast</name>
    <name type="synonym">Pullularia pullulans</name>
    <dbReference type="NCBI Taxonomy" id="5580"/>
    <lineage>
        <taxon>Eukaryota</taxon>
        <taxon>Fungi</taxon>
        <taxon>Dikarya</taxon>
        <taxon>Ascomycota</taxon>
        <taxon>Pezizomycotina</taxon>
        <taxon>Dothideomycetes</taxon>
        <taxon>Dothideomycetidae</taxon>
        <taxon>Dothideales</taxon>
        <taxon>Saccotheciaceae</taxon>
        <taxon>Aureobasidium</taxon>
    </lineage>
</organism>
<evidence type="ECO:0000256" key="2">
    <source>
        <dbReference type="ARBA" id="ARBA00022692"/>
    </source>
</evidence>
<feature type="non-terminal residue" evidence="7">
    <location>
        <position position="1"/>
    </location>
</feature>
<dbReference type="Proteomes" id="UP000310121">
    <property type="component" value="Unassembled WGS sequence"/>
</dbReference>
<gene>
    <name evidence="7" type="ORF">D6C90_06956</name>
</gene>
<sequence length="334" mass="35203">VAELPPSFYLQSSRAVSFALSLSIPIQRVLPHKMSKPKHLSTILTLLTFTNPINTASTCYKLNGDAAYKDFTPCNQFSGATSYCCGANRQNTNATYTNDICLTNGLCLAIAEIDGIEEYNYFRESCSSASWPTSECLRSVCTMPDQNDVNGNAIMTPCEDSKYSNTWCCGKNNTDCCGTNAAITLAVTLGTTASLTTSVSSASSTASASTTSSSAATSPSLVSTSSSTPPPSSSSTNTGLSTGAQAGIGVGVAIGVFALLGIAFWFLRRRRAAHSAPHENTNLMPVNSPSPNYGNDTKEIYTRPQELDSRVVGHELDPAARLGEVEGDTAFKGT</sequence>
<comment type="subcellular location">
    <subcellularLocation>
        <location evidence="1">Membrane</location>
        <topology evidence="1">Single-pass membrane protein</topology>
    </subcellularLocation>
</comment>